<protein>
    <submittedName>
        <fullName evidence="1">Uncharacterized protein</fullName>
    </submittedName>
</protein>
<dbReference type="GeneID" id="18827434"/>
<evidence type="ECO:0000313" key="2">
    <source>
        <dbReference type="Proteomes" id="UP000008493"/>
    </source>
</evidence>
<dbReference type="OrthoDB" id="3227112at2759"/>
<accession>K5WLY3</accession>
<dbReference type="KEGG" id="abp:AGABI1DRAFT131412"/>
<dbReference type="Proteomes" id="UP000008493">
    <property type="component" value="Unassembled WGS sequence"/>
</dbReference>
<gene>
    <name evidence="1" type="ORF">AGABI1DRAFT_131412</name>
</gene>
<dbReference type="AlphaFoldDB" id="K5WLY3"/>
<dbReference type="EMBL" id="JH971403">
    <property type="protein sequence ID" value="EKM76321.1"/>
    <property type="molecule type" value="Genomic_DNA"/>
</dbReference>
<proteinExistence type="predicted"/>
<name>K5WLY3_AGABU</name>
<sequence length="115" mass="13158">MATVHYRWGGLVISLETAADWAFRISGKTFRPRQYDAIQTVIKAKVNPFKAGFRLVGDTREEMAFMVITQSERLQDYKKNNPVLQFQEGEMEAMAKPLLEREGQSIIINITAFSD</sequence>
<organism evidence="1 2">
    <name type="scientific">Agaricus bisporus var. burnettii (strain JB137-S8 / ATCC MYA-4627 / FGSC 10392)</name>
    <name type="common">White button mushroom</name>
    <dbReference type="NCBI Taxonomy" id="597362"/>
    <lineage>
        <taxon>Eukaryota</taxon>
        <taxon>Fungi</taxon>
        <taxon>Dikarya</taxon>
        <taxon>Basidiomycota</taxon>
        <taxon>Agaricomycotina</taxon>
        <taxon>Agaricomycetes</taxon>
        <taxon>Agaricomycetidae</taxon>
        <taxon>Agaricales</taxon>
        <taxon>Agaricineae</taxon>
        <taxon>Agaricaceae</taxon>
        <taxon>Agaricus</taxon>
    </lineage>
</organism>
<dbReference type="OMA" id="WAFRISG"/>
<keyword evidence="2" id="KW-1185">Reference proteome</keyword>
<dbReference type="RefSeq" id="XP_007333044.1">
    <property type="nucleotide sequence ID" value="XM_007332982.1"/>
</dbReference>
<evidence type="ECO:0000313" key="1">
    <source>
        <dbReference type="EMBL" id="EKM76321.1"/>
    </source>
</evidence>
<reference evidence="2" key="1">
    <citation type="journal article" date="2012" name="Proc. Natl. Acad. Sci. U.S.A.">
        <title>Genome sequence of the button mushroom Agaricus bisporus reveals mechanisms governing adaptation to a humic-rich ecological niche.</title>
        <authorList>
            <person name="Morin E."/>
            <person name="Kohler A."/>
            <person name="Baker A.R."/>
            <person name="Foulongne-Oriol M."/>
            <person name="Lombard V."/>
            <person name="Nagy L.G."/>
            <person name="Ohm R.A."/>
            <person name="Patyshakuliyeva A."/>
            <person name="Brun A."/>
            <person name="Aerts A.L."/>
            <person name="Bailey A.M."/>
            <person name="Billette C."/>
            <person name="Coutinho P.M."/>
            <person name="Deakin G."/>
            <person name="Doddapaneni H."/>
            <person name="Floudas D."/>
            <person name="Grimwood J."/>
            <person name="Hilden K."/>
            <person name="Kuees U."/>
            <person name="LaButti K.M."/>
            <person name="Lapidus A."/>
            <person name="Lindquist E.A."/>
            <person name="Lucas S.M."/>
            <person name="Murat C."/>
            <person name="Riley R.W."/>
            <person name="Salamov A.A."/>
            <person name="Schmutz J."/>
            <person name="Subramanian V."/>
            <person name="Woesten H.A.B."/>
            <person name="Xu J."/>
            <person name="Eastwood D.C."/>
            <person name="Foster G.D."/>
            <person name="Sonnenberg A.S."/>
            <person name="Cullen D."/>
            <person name="de Vries R.P."/>
            <person name="Lundell T."/>
            <person name="Hibbett D.S."/>
            <person name="Henrissat B."/>
            <person name="Burton K.S."/>
            <person name="Kerrigan R.W."/>
            <person name="Challen M.P."/>
            <person name="Grigoriev I.V."/>
            <person name="Martin F."/>
        </authorList>
    </citation>
    <scope>NUCLEOTIDE SEQUENCE [LARGE SCALE GENOMIC DNA]</scope>
    <source>
        <strain evidence="2">JB137-S8 / ATCC MYA-4627 / FGSC 10392</strain>
    </source>
</reference>
<dbReference type="HOGENOM" id="CLU_145551_0_0_1"/>
<dbReference type="InParanoid" id="K5WLY3"/>